<comment type="caution">
    <text evidence="2">The sequence shown here is derived from an EMBL/GenBank/DDBJ whole genome shotgun (WGS) entry which is preliminary data.</text>
</comment>
<gene>
    <name evidence="2" type="ORF">Bhyg_03652</name>
</gene>
<protein>
    <submittedName>
        <fullName evidence="2">Uncharacterized protein</fullName>
    </submittedName>
</protein>
<dbReference type="Proteomes" id="UP001151699">
    <property type="component" value="Chromosome A"/>
</dbReference>
<feature type="non-terminal residue" evidence="2">
    <location>
        <position position="80"/>
    </location>
</feature>
<reference evidence="2" key="1">
    <citation type="submission" date="2022-07" db="EMBL/GenBank/DDBJ databases">
        <authorList>
            <person name="Trinca V."/>
            <person name="Uliana J.V.C."/>
            <person name="Torres T.T."/>
            <person name="Ward R.J."/>
            <person name="Monesi N."/>
        </authorList>
    </citation>
    <scope>NUCLEOTIDE SEQUENCE</scope>
    <source>
        <strain evidence="2">HSMRA1968</strain>
        <tissue evidence="2">Whole embryos</tissue>
    </source>
</reference>
<sequence>MNLSLTFLLICLCMYNAIADDGNVADERADTNQLLHDFLEKYNCLTYKHRPRKTCESVGGECISGCPIKIRHYDTTTCDC</sequence>
<dbReference type="AlphaFoldDB" id="A0A9Q0NFA8"/>
<feature type="signal peptide" evidence="1">
    <location>
        <begin position="1"/>
        <end position="19"/>
    </location>
</feature>
<organism evidence="2 3">
    <name type="scientific">Pseudolycoriella hygida</name>
    <dbReference type="NCBI Taxonomy" id="35572"/>
    <lineage>
        <taxon>Eukaryota</taxon>
        <taxon>Metazoa</taxon>
        <taxon>Ecdysozoa</taxon>
        <taxon>Arthropoda</taxon>
        <taxon>Hexapoda</taxon>
        <taxon>Insecta</taxon>
        <taxon>Pterygota</taxon>
        <taxon>Neoptera</taxon>
        <taxon>Endopterygota</taxon>
        <taxon>Diptera</taxon>
        <taxon>Nematocera</taxon>
        <taxon>Sciaroidea</taxon>
        <taxon>Sciaridae</taxon>
        <taxon>Pseudolycoriella</taxon>
    </lineage>
</organism>
<evidence type="ECO:0000256" key="1">
    <source>
        <dbReference type="SAM" id="SignalP"/>
    </source>
</evidence>
<feature type="chain" id="PRO_5040446859" evidence="1">
    <location>
        <begin position="20"/>
        <end position="80"/>
    </location>
</feature>
<accession>A0A9Q0NFA8</accession>
<proteinExistence type="predicted"/>
<dbReference type="EMBL" id="WJQU01000001">
    <property type="protein sequence ID" value="KAJ6648424.1"/>
    <property type="molecule type" value="Genomic_DNA"/>
</dbReference>
<evidence type="ECO:0000313" key="2">
    <source>
        <dbReference type="EMBL" id="KAJ6648424.1"/>
    </source>
</evidence>
<name>A0A9Q0NFA8_9DIPT</name>
<keyword evidence="3" id="KW-1185">Reference proteome</keyword>
<evidence type="ECO:0000313" key="3">
    <source>
        <dbReference type="Proteomes" id="UP001151699"/>
    </source>
</evidence>
<keyword evidence="1" id="KW-0732">Signal</keyword>